<dbReference type="Proteomes" id="UP000295344">
    <property type="component" value="Unassembled WGS sequence"/>
</dbReference>
<feature type="active site" evidence="6">
    <location>
        <position position="1171"/>
    </location>
</feature>
<comment type="caution">
    <text evidence="9">The sequence shown here is derived from an EMBL/GenBank/DDBJ whole genome shotgun (WGS) entry which is preliminary data.</text>
</comment>
<comment type="similarity">
    <text evidence="1">Belongs to the pectinesterase family.</text>
</comment>
<dbReference type="Pfam" id="PF01095">
    <property type="entry name" value="Pectinesterase"/>
    <property type="match status" value="5"/>
</dbReference>
<feature type="region of interest" description="Disordered" evidence="7">
    <location>
        <begin position="1064"/>
        <end position="1085"/>
    </location>
</feature>
<keyword evidence="4" id="KW-0326">Glycosidase</keyword>
<protein>
    <submittedName>
        <fullName evidence="9">Pectin methylesterase-like acyl-CoA thioesterase</fullName>
    </submittedName>
</protein>
<evidence type="ECO:0000256" key="7">
    <source>
        <dbReference type="SAM" id="MobiDB-lite"/>
    </source>
</evidence>
<feature type="domain" description="Fibronectin type-III" evidence="8">
    <location>
        <begin position="2160"/>
        <end position="2254"/>
    </location>
</feature>
<feature type="active site" evidence="6">
    <location>
        <position position="739"/>
    </location>
</feature>
<feature type="domain" description="Fibronectin type-III" evidence="8">
    <location>
        <begin position="1777"/>
        <end position="1863"/>
    </location>
</feature>
<organism evidence="9 10">
    <name type="scientific">Amnibacterium kyonggiense</name>
    <dbReference type="NCBI Taxonomy" id="595671"/>
    <lineage>
        <taxon>Bacteria</taxon>
        <taxon>Bacillati</taxon>
        <taxon>Actinomycetota</taxon>
        <taxon>Actinomycetes</taxon>
        <taxon>Micrococcales</taxon>
        <taxon>Microbacteriaceae</taxon>
        <taxon>Amnibacterium</taxon>
    </lineage>
</organism>
<dbReference type="Gene3D" id="2.160.20.10">
    <property type="entry name" value="Single-stranded right-handed beta-helix, Pectin lyase-like"/>
    <property type="match status" value="5"/>
</dbReference>
<dbReference type="GO" id="GO:0030599">
    <property type="term" value="F:pectinesterase activity"/>
    <property type="evidence" value="ECO:0007669"/>
    <property type="project" value="InterPro"/>
</dbReference>
<proteinExistence type="inferred from homology"/>
<keyword evidence="5" id="KW-0119">Carbohydrate metabolism</keyword>
<dbReference type="InterPro" id="IPR036116">
    <property type="entry name" value="FN3_sf"/>
</dbReference>
<feature type="region of interest" description="Disordered" evidence="7">
    <location>
        <begin position="1323"/>
        <end position="1355"/>
    </location>
</feature>
<dbReference type="PANTHER" id="PTHR31321">
    <property type="entry name" value="ACYL-COA THIOESTER HYDROLASE YBHC-RELATED"/>
    <property type="match status" value="1"/>
</dbReference>
<dbReference type="GO" id="GO:0000272">
    <property type="term" value="P:polysaccharide catabolic process"/>
    <property type="evidence" value="ECO:0007669"/>
    <property type="project" value="UniProtKB-KW"/>
</dbReference>
<evidence type="ECO:0000259" key="8">
    <source>
        <dbReference type="PROSITE" id="PS50853"/>
    </source>
</evidence>
<evidence type="ECO:0000256" key="3">
    <source>
        <dbReference type="ARBA" id="ARBA00023085"/>
    </source>
</evidence>
<keyword evidence="2" id="KW-0378">Hydrolase</keyword>
<evidence type="ECO:0000256" key="6">
    <source>
        <dbReference type="PROSITE-ProRule" id="PRU10040"/>
    </source>
</evidence>
<evidence type="ECO:0000256" key="4">
    <source>
        <dbReference type="ARBA" id="ARBA00023295"/>
    </source>
</evidence>
<dbReference type="InterPro" id="IPR000070">
    <property type="entry name" value="Pectinesterase_cat"/>
</dbReference>
<feature type="region of interest" description="Disordered" evidence="7">
    <location>
        <begin position="2330"/>
        <end position="2351"/>
    </location>
</feature>
<dbReference type="InterPro" id="IPR013783">
    <property type="entry name" value="Ig-like_fold"/>
</dbReference>
<dbReference type="InterPro" id="IPR033131">
    <property type="entry name" value="Pectinesterase_Asp_AS"/>
</dbReference>
<feature type="domain" description="Fibronectin type-III" evidence="8">
    <location>
        <begin position="466"/>
        <end position="564"/>
    </location>
</feature>
<feature type="compositionally biased region" description="Low complexity" evidence="7">
    <location>
        <begin position="1066"/>
        <end position="1085"/>
    </location>
</feature>
<name>A0A4R7FSP4_9MICO</name>
<feature type="domain" description="Fibronectin type-III" evidence="8">
    <location>
        <begin position="902"/>
        <end position="994"/>
    </location>
</feature>
<dbReference type="GO" id="GO:0042545">
    <property type="term" value="P:cell wall modification"/>
    <property type="evidence" value="ECO:0007669"/>
    <property type="project" value="InterPro"/>
</dbReference>
<keyword evidence="10" id="KW-1185">Reference proteome</keyword>
<dbReference type="SUPFAM" id="SSF49265">
    <property type="entry name" value="Fibronectin type III"/>
    <property type="match status" value="8"/>
</dbReference>
<dbReference type="SMART" id="SM00060">
    <property type="entry name" value="FN3"/>
    <property type="match status" value="11"/>
</dbReference>
<dbReference type="InterPro" id="IPR011050">
    <property type="entry name" value="Pectin_lyase_fold/virulence"/>
</dbReference>
<dbReference type="PROSITE" id="PS00503">
    <property type="entry name" value="PECTINESTERASE_2"/>
    <property type="match status" value="2"/>
</dbReference>
<dbReference type="SUPFAM" id="SSF51126">
    <property type="entry name" value="Pectin lyase-like"/>
    <property type="match status" value="5"/>
</dbReference>
<feature type="domain" description="Fibronectin type-III" evidence="8">
    <location>
        <begin position="2349"/>
        <end position="2438"/>
    </location>
</feature>
<feature type="domain" description="Fibronectin type-III" evidence="8">
    <location>
        <begin position="1339"/>
        <end position="1437"/>
    </location>
</feature>
<dbReference type="GO" id="GO:0009279">
    <property type="term" value="C:cell outer membrane"/>
    <property type="evidence" value="ECO:0007669"/>
    <property type="project" value="TreeGrafter"/>
</dbReference>
<dbReference type="InterPro" id="IPR012334">
    <property type="entry name" value="Pectin_lyas_fold"/>
</dbReference>
<evidence type="ECO:0000313" key="10">
    <source>
        <dbReference type="Proteomes" id="UP000295344"/>
    </source>
</evidence>
<feature type="domain" description="Fibronectin type-III" evidence="8">
    <location>
        <begin position="2256"/>
        <end position="2345"/>
    </location>
</feature>
<dbReference type="Pfam" id="PF00041">
    <property type="entry name" value="fn3"/>
    <property type="match status" value="2"/>
</dbReference>
<evidence type="ECO:0000313" key="9">
    <source>
        <dbReference type="EMBL" id="TDS80860.1"/>
    </source>
</evidence>
<keyword evidence="3" id="KW-0063">Aspartyl esterase</keyword>
<evidence type="ECO:0000256" key="5">
    <source>
        <dbReference type="ARBA" id="ARBA00023326"/>
    </source>
</evidence>
<gene>
    <name evidence="9" type="ORF">CLV52_1430</name>
</gene>
<sequence>MYPHRVFFPPFSVSCASPRAPTVHLKAPSPMLSASPAPARSRRPRLLVALVTAAVVASVAVPMQALAAPDTTAPGKPGSVASSYYGGVGTVLTWSRVSASDLATYRVYRSSQKAMTVANSTRIGETTSLSFTDRTATAGATLFYALTAVDRSGNESGFSSIKQVTAKDTAKPGTPSSLKATASASGIALDWKDNGEPDLAGYQVLRSTSSGGPWTQVASGLTASAFTDAQAPATVKSYYRVTASDLSGNTSSYASTSATRPSGAVVVPPAAQPPAAPTGFTAKLSSAGVPQLSWTAATGATSYRLSRAAGADADGVVLSSSITATTYSDGAAPAKQTAYYRLVAVNAAGASAAVTASVAVPGDTTPPATPGSPTTKVVPGGGMTVSWPANKEADLAGYTVQRRDADGVYRDWLPASGAAYALTSFTDDTAIEGTVHYYRLRAIDASGNLSGYKSITANNPNKAPGAPTSLVVKQDPTAGLALTWKAPSDVDLAGYSVYRSTSSSSGFALLTTLTTAAAGQTPGFRDTSAPKGVTVYYRVAAVDAVGNASSLSSTVSGTSLTNPVPVAVDTTVLTVGSGEQFATVAAAVASIPTNNLKHYRIDIDPGTYTEHFTIDSPFVELHGTGTGPNATVISAARASGSPDPAAPGDTLGTAGSAVVFVDANDVRLSNLTVANTFDEVGNPQIADQQAVALRVEGDRFVADHVRLLGNQDTLLADTPKPTTRIRQYYVDSYIEGDVDFVFGAANAVFDRVTFHALDRGKSNNGYLTAASTDIGSKYGFLIWNSKVESDAAKGTVNLGRPWHPSADPDAQGSVVFMHTSLPAAIDTVQPWDDMASTNSSGTKVNFPWTTGRFAEFDDFGPGATVSANRPQLTASNAAKITPEIQLAGKDGWNPVVADPGTAPDAPTGVVASTDTRLVNLTWNDDDSARVVGWNVYRADATGPFSKLGTTDTASYQDTTAVTGAAYRYVVTAITRQALESAQSPIVTVTVTAAAHTADYVVDPAATPGPTTFTTLAAALAAAPAGTPTDPTVIELAKGRYAEYTTIAKPWTIVRGATGDPKDVVITGDRAAGTPTGTTTNGVPDTYGTSGSATLVITGSNVGLRDLTVENAYKEGTYANGQAVALRSTGDRLSYDDVRLLGNQDTLYANSPSTTTTARTYIHDSYIEGDVDFVFGRGTVVIDDSTLHVLDHGTSPNGAVTAASTNTANPYGFLITDSRIIGDAPDGSQNLGRPWQPGIAQPDGSSVADTTAVAQVTVRDSWLGPVVSATAPWTNMVNSGTTTSWTSARFGSYANTGPGAGTGAGSPQLTDAQAADATPERYLAGADGWNPVADPAPQTAPSAPAGLTATGGDQQVSLTWNDNPEADAATYRVYRSTGSDAVTADAAHLVAEVAKHAYTDAGLVNGTEYHYLLVAVDTAGRSSAPSDAVSATAAVKPLVADVTVAKDGSGDFTTVQAALNAVPAGTAASPKVVLVKPGTYRGVVVSSKPNVIIAGTSGDAADVVITFDNANGTPTSATTCPQVTTATCGTAGSATVTLTGAGVQVRDLTIANTFDASQHPEIGNFNTQAVALRATGDRQVYRDVRLLGAQDTLNADASGGISADGSGYPRQYYVDSLIQGNVDYVFGRASAVFQRVTFSSTKRNGGTVFAPSTASKALGYLVVDSRFTSSNDPGSFYLGRPWRAWSDGAYADSSRGQTVIVDSSFAAGFAVAHPWTDFAPNLWTDGRFAEYRNTGDGATVNVNRPQLTDAQAAAITPAGWLAGSDGWNPLVDAPADTAPAAPTGLAVTAASKQAFVTWDESTAADVVAYRVLRDGAVVGTVDSPSFTDTGLTNDTAYRYTVVAVDAAGRVSAESAPVSVTPKLVVDAVVAADGSGDYTTLAAALTAAKAGWVIKVQPGTYTGTTTIGKPVTVIGGGNAPGDVVLTNGTADATVAITADGVSLSGLTLANTSTSGSAPALSMTGDQDLVANSVLTSAANRTVFADTVTYTASARQMITGSTIVGGSDIVLGRATLVINDSTIKPRQSGTVLTPSTASTFKGFLLINSTVDTTGVTNVQLGRPYRAWGDQYTPNSVGQAVVRDSVLGSGIRSAQPWGTGPANEPSTLGRFAEYANTGAGATTNANRPQLSPADSVSFTVSQWLGIGSWYPAVADPAPPADVTAPAAPTGLIATPADGSIALSWTAPSDADLAGYRVYRSTASTVALTAANLVGSPTSASFADTGLTNGTAYRYAVVALDAVGNASVAATTTASPADSNPPAAPKGLVATGGDSKVVLSWTASPEPDLAGYRVYDADGTRVTDALVTGTTYTVTGLTNGTASSFTLTAVDTAGNESAKSDPVTATPAPGDHTAPLAPTGVSTVLGKTSVTVKWAAVSADDLAGYDVYRNGTKLTSVGAGTTSYTDPSVTVGTTYAYTVTASDASGNVSAASSSASATPIKVDVVVAADGSGDATTLQAVLGTPTAGGAYDATAPGTLANNADYTSQGYRTILVMPGTYTGPFVSGNRYGVRIIGATGDPKDVVLTAPSGSVPTFSVSGNQWTFRAITLRSTYSVLGGGATALLINSGDKQIVDNTRILGDGRALYLNSANTSTFSRTYVTNSFIEGGSDSIYGRGVGVISKSTIHLLNEFNASIASSSISDQSKYGFLITDSTVTADGGANSMYLARPYGATGSTGHVVVRSTSLPGALNSAQPWRDASASFPWTSGRFFEYQNTGDGATVNANRPQLTADDQAGYTAAAYLAGSDGWNPIAN</sequence>
<keyword evidence="5" id="KW-0624">Polysaccharide degradation</keyword>
<dbReference type="PROSITE" id="PS50853">
    <property type="entry name" value="FN3"/>
    <property type="match status" value="7"/>
</dbReference>
<accession>A0A4R7FSP4</accession>
<dbReference type="EMBL" id="SOAM01000001">
    <property type="protein sequence ID" value="TDS80860.1"/>
    <property type="molecule type" value="Genomic_DNA"/>
</dbReference>
<dbReference type="InterPro" id="IPR003961">
    <property type="entry name" value="FN3_dom"/>
</dbReference>
<evidence type="ECO:0000256" key="2">
    <source>
        <dbReference type="ARBA" id="ARBA00022801"/>
    </source>
</evidence>
<reference evidence="9 10" key="1">
    <citation type="submission" date="2019-03" db="EMBL/GenBank/DDBJ databases">
        <title>Genomic Encyclopedia of Archaeal and Bacterial Type Strains, Phase II (KMG-II): from individual species to whole genera.</title>
        <authorList>
            <person name="Goeker M."/>
        </authorList>
    </citation>
    <scope>NUCLEOTIDE SEQUENCE [LARGE SCALE GENOMIC DNA]</scope>
    <source>
        <strain evidence="9 10">DSM 24782</strain>
    </source>
</reference>
<dbReference type="Gene3D" id="2.60.40.10">
    <property type="entry name" value="Immunoglobulins"/>
    <property type="match status" value="11"/>
</dbReference>
<evidence type="ECO:0000256" key="1">
    <source>
        <dbReference type="ARBA" id="ARBA00008891"/>
    </source>
</evidence>
<dbReference type="PANTHER" id="PTHR31321:SF57">
    <property type="entry name" value="PECTINESTERASE 53-RELATED"/>
    <property type="match status" value="1"/>
</dbReference>
<dbReference type="GO" id="GO:0016798">
    <property type="term" value="F:hydrolase activity, acting on glycosyl bonds"/>
    <property type="evidence" value="ECO:0007669"/>
    <property type="project" value="UniProtKB-KW"/>
</dbReference>
<dbReference type="CDD" id="cd00063">
    <property type="entry name" value="FN3"/>
    <property type="match status" value="5"/>
</dbReference>